<keyword evidence="1" id="KW-0233">DNA recombination</keyword>
<organism evidence="2 3">
    <name type="scientific">Rhizopus oryzae</name>
    <name type="common">Mucormycosis agent</name>
    <name type="synonym">Rhizopus arrhizus var. delemar</name>
    <dbReference type="NCBI Taxonomy" id="64495"/>
    <lineage>
        <taxon>Eukaryota</taxon>
        <taxon>Fungi</taxon>
        <taxon>Fungi incertae sedis</taxon>
        <taxon>Mucoromycota</taxon>
        <taxon>Mucoromycotina</taxon>
        <taxon>Mucoromycetes</taxon>
        <taxon>Mucorales</taxon>
        <taxon>Mucorineae</taxon>
        <taxon>Rhizopodaceae</taxon>
        <taxon>Rhizopus</taxon>
    </lineage>
</organism>
<dbReference type="Gene3D" id="1.10.443.10">
    <property type="entry name" value="Intergrase catalytic core"/>
    <property type="match status" value="1"/>
</dbReference>
<dbReference type="SUPFAM" id="SSF56349">
    <property type="entry name" value="DNA breaking-rejoining enzymes"/>
    <property type="match status" value="1"/>
</dbReference>
<evidence type="ECO:0008006" key="4">
    <source>
        <dbReference type="Google" id="ProtNLM"/>
    </source>
</evidence>
<name>A0A9P7BPB3_RHIOR</name>
<dbReference type="InterPro" id="IPR011010">
    <property type="entry name" value="DNA_brk_join_enz"/>
</dbReference>
<dbReference type="GO" id="GO:0015074">
    <property type="term" value="P:DNA integration"/>
    <property type="evidence" value="ECO:0007669"/>
    <property type="project" value="InterPro"/>
</dbReference>
<dbReference type="PANTHER" id="PTHR35617">
    <property type="entry name" value="PHAGE_INTEGRASE DOMAIN-CONTAINING PROTEIN"/>
    <property type="match status" value="1"/>
</dbReference>
<reference evidence="2" key="1">
    <citation type="journal article" date="2020" name="Microb. Genom.">
        <title>Genetic diversity of clinical and environmental Mucorales isolates obtained from an investigation of mucormycosis cases among solid organ transplant recipients.</title>
        <authorList>
            <person name="Nguyen M.H."/>
            <person name="Kaul D."/>
            <person name="Muto C."/>
            <person name="Cheng S.J."/>
            <person name="Richter R.A."/>
            <person name="Bruno V.M."/>
            <person name="Liu G."/>
            <person name="Beyhan S."/>
            <person name="Sundermann A.J."/>
            <person name="Mounaud S."/>
            <person name="Pasculle A.W."/>
            <person name="Nierman W.C."/>
            <person name="Driscoll E."/>
            <person name="Cumbie R."/>
            <person name="Clancy C.J."/>
            <person name="Dupont C.L."/>
        </authorList>
    </citation>
    <scope>NUCLEOTIDE SEQUENCE</scope>
    <source>
        <strain evidence="2">GL11</strain>
    </source>
</reference>
<dbReference type="InterPro" id="IPR013762">
    <property type="entry name" value="Integrase-like_cat_sf"/>
</dbReference>
<evidence type="ECO:0000313" key="3">
    <source>
        <dbReference type="Proteomes" id="UP000716291"/>
    </source>
</evidence>
<gene>
    <name evidence="2" type="ORF">G6F64_009753</name>
</gene>
<dbReference type="Proteomes" id="UP000716291">
    <property type="component" value="Unassembled WGS sequence"/>
</dbReference>
<dbReference type="EMBL" id="JAANQT010001847">
    <property type="protein sequence ID" value="KAG1303805.1"/>
    <property type="molecule type" value="Genomic_DNA"/>
</dbReference>
<dbReference type="GO" id="GO:0006310">
    <property type="term" value="P:DNA recombination"/>
    <property type="evidence" value="ECO:0007669"/>
    <property type="project" value="UniProtKB-KW"/>
</dbReference>
<sequence>MARLRSDIGWIQTRDVKCAFDSINNNNELTGVIIHFRELKGTQVKTTRLGIIGDKQFCPTTILKIFMDRTTHIRTALPEYRTLLLAYIEHPDKVSSIKPSTASKWVKDIMQLSSIDPTQYKAHSIRSASSTKAIERGHSIQAIKEHANWSLNSNSFENFYYKPTAQQSSSTAIATLIFLPENTITSFDFVLPTF</sequence>
<dbReference type="PANTHER" id="PTHR35617:SF3">
    <property type="entry name" value="CORE-BINDING (CB) DOMAIN-CONTAINING PROTEIN"/>
    <property type="match status" value="1"/>
</dbReference>
<dbReference type="OrthoDB" id="2257766at2759"/>
<dbReference type="GO" id="GO:0003677">
    <property type="term" value="F:DNA binding"/>
    <property type="evidence" value="ECO:0007669"/>
    <property type="project" value="InterPro"/>
</dbReference>
<protein>
    <recommendedName>
        <fullName evidence="4">Tyr recombinase domain-containing protein</fullName>
    </recommendedName>
</protein>
<evidence type="ECO:0000256" key="1">
    <source>
        <dbReference type="ARBA" id="ARBA00023172"/>
    </source>
</evidence>
<comment type="caution">
    <text evidence="2">The sequence shown here is derived from an EMBL/GenBank/DDBJ whole genome shotgun (WGS) entry which is preliminary data.</text>
</comment>
<dbReference type="AlphaFoldDB" id="A0A9P7BPB3"/>
<accession>A0A9P7BPB3</accession>
<proteinExistence type="predicted"/>
<evidence type="ECO:0000313" key="2">
    <source>
        <dbReference type="EMBL" id="KAG1303805.1"/>
    </source>
</evidence>
<keyword evidence="3" id="KW-1185">Reference proteome</keyword>